<dbReference type="GeneID" id="40086288"/>
<name>A0A286S1V9_9CAUD</name>
<organism evidence="1 2">
    <name type="scientific">Arthrobacter phage Molivia</name>
    <dbReference type="NCBI Taxonomy" id="2015839"/>
    <lineage>
        <taxon>Viruses</taxon>
        <taxon>Duplodnaviria</taxon>
        <taxon>Heunggongvirae</taxon>
        <taxon>Uroviricota</taxon>
        <taxon>Caudoviricetes</taxon>
        <taxon>Amigovirus</taxon>
        <taxon>Amigovirus molivia</taxon>
    </lineage>
</organism>
<keyword evidence="2" id="KW-1185">Reference proteome</keyword>
<dbReference type="EMBL" id="MF185731">
    <property type="protein sequence ID" value="ASX99297.1"/>
    <property type="molecule type" value="Genomic_DNA"/>
</dbReference>
<evidence type="ECO:0000313" key="1">
    <source>
        <dbReference type="EMBL" id="ASX99297.1"/>
    </source>
</evidence>
<dbReference type="RefSeq" id="YP_009610198.1">
    <property type="nucleotide sequence ID" value="NC_042001.1"/>
</dbReference>
<protein>
    <submittedName>
        <fullName evidence="1">Uncharacterized protein</fullName>
    </submittedName>
</protein>
<proteinExistence type="predicted"/>
<gene>
    <name evidence="1" type="primary">76</name>
    <name evidence="1" type="ORF">SEA_MOLIVIA_76</name>
</gene>
<sequence>MAKYTVVYAQLEYEVGTVPQEPTAEVEAGSPSLAMLAAPEKPGFVPTYVIMEEE</sequence>
<reference evidence="2" key="1">
    <citation type="submission" date="2017-06" db="EMBL/GenBank/DDBJ databases">
        <authorList>
            <person name="Kim H.J."/>
            <person name="Triplett B.A."/>
        </authorList>
    </citation>
    <scope>NUCLEOTIDE SEQUENCE [LARGE SCALE GENOMIC DNA]</scope>
</reference>
<dbReference type="Proteomes" id="UP000225204">
    <property type="component" value="Segment"/>
</dbReference>
<dbReference type="KEGG" id="vg:40086288"/>
<accession>A0A286S1V9</accession>
<evidence type="ECO:0000313" key="2">
    <source>
        <dbReference type="Proteomes" id="UP000225204"/>
    </source>
</evidence>